<name>A0A3M2XQF4_PSEYM</name>
<organism evidence="1 2">
    <name type="scientific">Pseudomonas syringae pv. maculicola</name>
    <dbReference type="NCBI Taxonomy" id="59511"/>
    <lineage>
        <taxon>Bacteria</taxon>
        <taxon>Pseudomonadati</taxon>
        <taxon>Pseudomonadota</taxon>
        <taxon>Gammaproteobacteria</taxon>
        <taxon>Pseudomonadales</taxon>
        <taxon>Pseudomonadaceae</taxon>
        <taxon>Pseudomonas</taxon>
    </lineage>
</organism>
<feature type="non-terminal residue" evidence="1">
    <location>
        <position position="1"/>
    </location>
</feature>
<comment type="caution">
    <text evidence="1">The sequence shown here is derived from an EMBL/GenBank/DDBJ whole genome shotgun (WGS) entry which is preliminary data.</text>
</comment>
<gene>
    <name evidence="1" type="ORF">APX70_06923</name>
</gene>
<dbReference type="AlphaFoldDB" id="A0A3M2XQF4"/>
<evidence type="ECO:0000313" key="2">
    <source>
        <dbReference type="Proteomes" id="UP000282378"/>
    </source>
</evidence>
<proteinExistence type="predicted"/>
<feature type="non-terminal residue" evidence="1">
    <location>
        <position position="76"/>
    </location>
</feature>
<protein>
    <submittedName>
        <fullName evidence="1">Putative Autotransporter</fullName>
    </submittedName>
</protein>
<sequence length="76" mass="7850">QVNVTALDPAQSYQSGRTYTLLSAQGGLVDGAAAGTAYAQALTNSAFLNVGLQRTANDLNLTIEQKSVEPTPTPTP</sequence>
<accession>A0A3M2XQF4</accession>
<reference evidence="1 2" key="1">
    <citation type="submission" date="2018-08" db="EMBL/GenBank/DDBJ databases">
        <title>Recombination of ecologically and evolutionarily significant loci maintains genetic cohesion in the Pseudomonas syringae species complex.</title>
        <authorList>
            <person name="Dillon M."/>
            <person name="Thakur S."/>
            <person name="Almeida R.N.D."/>
            <person name="Weir B.S."/>
            <person name="Guttman D.S."/>
        </authorList>
    </citation>
    <scope>NUCLEOTIDE SEQUENCE [LARGE SCALE GENOMIC DNA]</scope>
    <source>
        <strain evidence="1 2">88_10</strain>
    </source>
</reference>
<evidence type="ECO:0000313" key="1">
    <source>
        <dbReference type="EMBL" id="RML65989.1"/>
    </source>
</evidence>
<dbReference type="EMBL" id="RBNL01002735">
    <property type="protein sequence ID" value="RML65989.1"/>
    <property type="molecule type" value="Genomic_DNA"/>
</dbReference>
<dbReference type="Proteomes" id="UP000282378">
    <property type="component" value="Unassembled WGS sequence"/>
</dbReference>